<dbReference type="RefSeq" id="YP_009695273.1">
    <property type="nucleotide sequence ID" value="NC_044785.1"/>
</dbReference>
<evidence type="ECO:0000259" key="7">
    <source>
        <dbReference type="Pfam" id="PF00298"/>
    </source>
</evidence>
<geneLocation type="plastid" evidence="9"/>
<dbReference type="Pfam" id="PF00298">
    <property type="entry name" value="Ribosomal_L11"/>
    <property type="match status" value="1"/>
</dbReference>
<gene>
    <name evidence="9" type="primary">rpl11</name>
</gene>
<dbReference type="InterPro" id="IPR020784">
    <property type="entry name" value="Ribosomal_uL11_N"/>
</dbReference>
<name>A0A5C0F2P4_NITAL</name>
<evidence type="ECO:0000256" key="4">
    <source>
        <dbReference type="ARBA" id="ARBA00022980"/>
    </source>
</evidence>
<dbReference type="Gene3D" id="3.30.1550.10">
    <property type="entry name" value="Ribosomal protein L11/L12, N-terminal domain"/>
    <property type="match status" value="1"/>
</dbReference>
<dbReference type="InterPro" id="IPR000911">
    <property type="entry name" value="Ribosomal_uL11"/>
</dbReference>
<dbReference type="GO" id="GO:0006412">
    <property type="term" value="P:translation"/>
    <property type="evidence" value="ECO:0007669"/>
    <property type="project" value="InterPro"/>
</dbReference>
<sequence>MGPSLGQHGININSFCEEYNSLTMDKIGSIIPVKISLYEDKSYTFILKTPPTSALLIKALKIKKGSSLPNNKKVGTIAKDQLTEIAKIKLPDLNTNNLNKAIKIIEGTAKNMGISKL</sequence>
<organism evidence="9">
    <name type="scientific">Nitzschia alba</name>
    <name type="common">Marine diatom</name>
    <dbReference type="NCBI Taxonomy" id="2858"/>
    <lineage>
        <taxon>Eukaryota</taxon>
        <taxon>Sar</taxon>
        <taxon>Stramenopiles</taxon>
        <taxon>Ochrophyta</taxon>
        <taxon>Bacillariophyta</taxon>
        <taxon>Bacillariophyceae</taxon>
        <taxon>Bacillariophycidae</taxon>
        <taxon>Bacillariales</taxon>
        <taxon>Bacillariaceae</taxon>
        <taxon>Nitzschia</taxon>
    </lineage>
</organism>
<feature type="domain" description="Large ribosomal subunit protein uL11 C-terminal" evidence="7">
    <location>
        <begin position="48"/>
        <end position="114"/>
    </location>
</feature>
<protein>
    <submittedName>
        <fullName evidence="9">50S ribosomal protein L11</fullName>
    </submittedName>
</protein>
<dbReference type="InterPro" id="IPR006519">
    <property type="entry name" value="Ribosomal_uL11_bac-typ"/>
</dbReference>
<dbReference type="GO" id="GO:0005762">
    <property type="term" value="C:mitochondrial large ribosomal subunit"/>
    <property type="evidence" value="ECO:0007669"/>
    <property type="project" value="TreeGrafter"/>
</dbReference>
<dbReference type="CDD" id="cd00349">
    <property type="entry name" value="Ribosomal_L11"/>
    <property type="match status" value="1"/>
</dbReference>
<dbReference type="PANTHER" id="PTHR11661">
    <property type="entry name" value="60S RIBOSOMAL PROTEIN L12"/>
    <property type="match status" value="1"/>
</dbReference>
<dbReference type="GO" id="GO:0070180">
    <property type="term" value="F:large ribosomal subunit rRNA binding"/>
    <property type="evidence" value="ECO:0007669"/>
    <property type="project" value="TreeGrafter"/>
</dbReference>
<evidence type="ECO:0000259" key="8">
    <source>
        <dbReference type="Pfam" id="PF03946"/>
    </source>
</evidence>
<evidence type="ECO:0000256" key="6">
    <source>
        <dbReference type="RuleBase" id="RU003978"/>
    </source>
</evidence>
<keyword evidence="3" id="KW-0694">RNA-binding</keyword>
<dbReference type="SMART" id="SM00649">
    <property type="entry name" value="RL11"/>
    <property type="match status" value="1"/>
</dbReference>
<dbReference type="SUPFAM" id="SSF46906">
    <property type="entry name" value="Ribosomal protein L11, C-terminal domain"/>
    <property type="match status" value="1"/>
</dbReference>
<dbReference type="AlphaFoldDB" id="A0A5C0F2P4"/>
<proteinExistence type="inferred from homology"/>
<dbReference type="Pfam" id="PF03946">
    <property type="entry name" value="Ribosomal_L11_N"/>
    <property type="match status" value="1"/>
</dbReference>
<accession>A0A5C0F2P4</accession>
<dbReference type="GO" id="GO:0003735">
    <property type="term" value="F:structural constituent of ribosome"/>
    <property type="evidence" value="ECO:0007669"/>
    <property type="project" value="InterPro"/>
</dbReference>
<feature type="domain" description="Large ribosomal subunit protein uL11 N-terminal" evidence="8">
    <location>
        <begin position="1"/>
        <end position="43"/>
    </location>
</feature>
<dbReference type="HAMAP" id="MF_00736">
    <property type="entry name" value="Ribosomal_uL11"/>
    <property type="match status" value="1"/>
</dbReference>
<reference evidence="9" key="1">
    <citation type="submission" date="2019-06" db="EMBL/GenBank/DDBJ databases">
        <authorList>
            <person name="Grosvenor D.A."/>
            <person name="Keepers K.G."/>
            <person name="Pogoda C.S."/>
            <person name="Kane N.C."/>
            <person name="Kociolek J.P."/>
        </authorList>
    </citation>
    <scope>NUCLEOTIDE SEQUENCE</scope>
</reference>
<dbReference type="NCBIfam" id="TIGR01632">
    <property type="entry name" value="L11_bact"/>
    <property type="match status" value="1"/>
</dbReference>
<dbReference type="SUPFAM" id="SSF54747">
    <property type="entry name" value="Ribosomal L11/L12e N-terminal domain"/>
    <property type="match status" value="1"/>
</dbReference>
<dbReference type="FunFam" id="1.10.10.250:FF:000001">
    <property type="entry name" value="50S ribosomal protein L11"/>
    <property type="match status" value="1"/>
</dbReference>
<keyword evidence="2" id="KW-0699">rRNA-binding</keyword>
<dbReference type="Gene3D" id="1.10.10.250">
    <property type="entry name" value="Ribosomal protein L11, C-terminal domain"/>
    <property type="match status" value="1"/>
</dbReference>
<keyword evidence="5 6" id="KW-0687">Ribonucleoprotein</keyword>
<dbReference type="InterPro" id="IPR020783">
    <property type="entry name" value="Ribosomal_uL11_C"/>
</dbReference>
<dbReference type="PANTHER" id="PTHR11661:SF1">
    <property type="entry name" value="LARGE RIBOSOMAL SUBUNIT PROTEIN UL11M"/>
    <property type="match status" value="1"/>
</dbReference>
<evidence type="ECO:0000256" key="1">
    <source>
        <dbReference type="ARBA" id="ARBA00010537"/>
    </source>
</evidence>
<evidence type="ECO:0000256" key="3">
    <source>
        <dbReference type="ARBA" id="ARBA00022884"/>
    </source>
</evidence>
<dbReference type="InterPro" id="IPR036769">
    <property type="entry name" value="Ribosomal_uL11_C_sf"/>
</dbReference>
<evidence type="ECO:0000256" key="5">
    <source>
        <dbReference type="ARBA" id="ARBA00023274"/>
    </source>
</evidence>
<evidence type="ECO:0000256" key="2">
    <source>
        <dbReference type="ARBA" id="ARBA00022730"/>
    </source>
</evidence>
<keyword evidence="4 6" id="KW-0689">Ribosomal protein</keyword>
<dbReference type="EMBL" id="MN065498">
    <property type="protein sequence ID" value="QEI59582.1"/>
    <property type="molecule type" value="Genomic_DNA"/>
</dbReference>
<evidence type="ECO:0000313" key="9">
    <source>
        <dbReference type="EMBL" id="QEI59582.1"/>
    </source>
</evidence>
<keyword evidence="9" id="KW-0934">Plastid</keyword>
<comment type="similarity">
    <text evidence="1 6">Belongs to the universal ribosomal protein uL11 family.</text>
</comment>
<dbReference type="GeneID" id="41826849"/>
<dbReference type="InterPro" id="IPR036796">
    <property type="entry name" value="Ribosomal_uL11_N_sf"/>
</dbReference>
<dbReference type="SMR" id="A0A5C0F2P4"/>